<accession>A0ABD3LLI4</accession>
<evidence type="ECO:0000313" key="3">
    <source>
        <dbReference type="Proteomes" id="UP001634007"/>
    </source>
</evidence>
<dbReference type="EMBL" id="JBJKBG010000002">
    <property type="protein sequence ID" value="KAL3751106.1"/>
    <property type="molecule type" value="Genomic_DNA"/>
</dbReference>
<keyword evidence="3" id="KW-1185">Reference proteome</keyword>
<dbReference type="Proteomes" id="UP001634007">
    <property type="component" value="Unassembled WGS sequence"/>
</dbReference>
<comment type="caution">
    <text evidence="2">The sequence shown here is derived from an EMBL/GenBank/DDBJ whole genome shotgun (WGS) entry which is preliminary data.</text>
</comment>
<proteinExistence type="predicted"/>
<evidence type="ECO:0000313" key="2">
    <source>
        <dbReference type="EMBL" id="KAL3751106.1"/>
    </source>
</evidence>
<dbReference type="PANTHER" id="PTHR33385">
    <property type="entry name" value="PROTEIN XRI1"/>
    <property type="match status" value="1"/>
</dbReference>
<dbReference type="InterPro" id="IPR039933">
    <property type="entry name" value="XRI1"/>
</dbReference>
<name>A0ABD3LLI4_EUCGL</name>
<feature type="compositionally biased region" description="Polar residues" evidence="1">
    <location>
        <begin position="155"/>
        <end position="167"/>
    </location>
</feature>
<reference evidence="2 3" key="1">
    <citation type="submission" date="2024-11" db="EMBL/GenBank/DDBJ databases">
        <title>Chromosome-level genome assembly of Eucalyptus globulus Labill. provides insights into its genome evolution.</title>
        <authorList>
            <person name="Li X."/>
        </authorList>
    </citation>
    <scope>NUCLEOTIDE SEQUENCE [LARGE SCALE GENOMIC DNA]</scope>
    <source>
        <strain evidence="2">CL2024</strain>
        <tissue evidence="2">Fresh tender leaves</tissue>
    </source>
</reference>
<sequence>MVIELDMGTSDPHSLSYTSNTNFNSPHCSSQGWDLHNLGVLNADMSLVMGSTPPYLSDLDSDHDLSTGYLEDALLEFGDRSKRRRLSFCGEDWTREFNDHALGYWNSTCRWGVDENYSGMSEITSFTRFSDEIGSSRSRTSEETNFFPEVKTQEDVVSSLDSSSPFKESSRTKSGSDKEVQFALDAMPLAEKEMGTGCSGEKRRRQERMVVTRVVYPFAVVKPGGADGDVTLNDINERLLMPPTRPVRHPVGDFACRPCVSPHGPGLSGKAVVALTRLHTQGRGTITIIRTKG</sequence>
<feature type="region of interest" description="Disordered" evidence="1">
    <location>
        <begin position="137"/>
        <end position="178"/>
    </location>
</feature>
<evidence type="ECO:0008006" key="4">
    <source>
        <dbReference type="Google" id="ProtNLM"/>
    </source>
</evidence>
<feature type="compositionally biased region" description="Basic and acidic residues" evidence="1">
    <location>
        <begin position="168"/>
        <end position="178"/>
    </location>
</feature>
<organism evidence="2 3">
    <name type="scientific">Eucalyptus globulus</name>
    <name type="common">Tasmanian blue gum</name>
    <dbReference type="NCBI Taxonomy" id="34317"/>
    <lineage>
        <taxon>Eukaryota</taxon>
        <taxon>Viridiplantae</taxon>
        <taxon>Streptophyta</taxon>
        <taxon>Embryophyta</taxon>
        <taxon>Tracheophyta</taxon>
        <taxon>Spermatophyta</taxon>
        <taxon>Magnoliopsida</taxon>
        <taxon>eudicotyledons</taxon>
        <taxon>Gunneridae</taxon>
        <taxon>Pentapetalae</taxon>
        <taxon>rosids</taxon>
        <taxon>malvids</taxon>
        <taxon>Myrtales</taxon>
        <taxon>Myrtaceae</taxon>
        <taxon>Myrtoideae</taxon>
        <taxon>Eucalypteae</taxon>
        <taxon>Eucalyptus</taxon>
    </lineage>
</organism>
<dbReference type="PANTHER" id="PTHR33385:SF18">
    <property type="entry name" value="XRI1-LIKE PROTEIN"/>
    <property type="match status" value="1"/>
</dbReference>
<dbReference type="AlphaFoldDB" id="A0ABD3LLI4"/>
<evidence type="ECO:0000256" key="1">
    <source>
        <dbReference type="SAM" id="MobiDB-lite"/>
    </source>
</evidence>
<gene>
    <name evidence="2" type="ORF">ACJRO7_011991</name>
</gene>
<protein>
    <recommendedName>
        <fullName evidence="4">Protein XRI1</fullName>
    </recommendedName>
</protein>